<gene>
    <name evidence="2" type="ORF">A4S15_01190</name>
</gene>
<dbReference type="Proteomes" id="UP000192872">
    <property type="component" value="Unassembled WGS sequence"/>
</dbReference>
<dbReference type="Pfam" id="PF13439">
    <property type="entry name" value="Glyco_transf_4"/>
    <property type="match status" value="1"/>
</dbReference>
<dbReference type="CDD" id="cd03814">
    <property type="entry name" value="GT4-like"/>
    <property type="match status" value="1"/>
</dbReference>
<dbReference type="PANTHER" id="PTHR45947">
    <property type="entry name" value="SULFOQUINOVOSYL TRANSFERASE SQD2"/>
    <property type="match status" value="1"/>
</dbReference>
<proteinExistence type="predicted"/>
<accession>A0A1W9HRI1</accession>
<protein>
    <submittedName>
        <fullName evidence="2">Alpha-mannosyltransferase</fullName>
    </submittedName>
</protein>
<reference evidence="2 3" key="1">
    <citation type="journal article" date="2017" name="Water Res.">
        <title>Comammox in drinking water systems.</title>
        <authorList>
            <person name="Wang Y."/>
            <person name="Ma L."/>
            <person name="Mao Y."/>
            <person name="Jiang X."/>
            <person name="Xia Y."/>
            <person name="Yu K."/>
            <person name="Li B."/>
            <person name="Zhang T."/>
        </authorList>
    </citation>
    <scope>NUCLEOTIDE SEQUENCE [LARGE SCALE GENOMIC DNA]</scope>
    <source>
        <strain evidence="2">SG_bin8</strain>
    </source>
</reference>
<dbReference type="SUPFAM" id="SSF53756">
    <property type="entry name" value="UDP-Glycosyltransferase/glycogen phosphorylase"/>
    <property type="match status" value="1"/>
</dbReference>
<dbReference type="AlphaFoldDB" id="A0A1W9HRI1"/>
<comment type="caution">
    <text evidence="2">The sequence shown here is derived from an EMBL/GenBank/DDBJ whole genome shotgun (WGS) entry which is preliminary data.</text>
</comment>
<dbReference type="Gene3D" id="3.40.50.2000">
    <property type="entry name" value="Glycogen Phosphorylase B"/>
    <property type="match status" value="2"/>
</dbReference>
<feature type="domain" description="Glycosyltransferase subfamily 4-like N-terminal" evidence="1">
    <location>
        <begin position="14"/>
        <end position="168"/>
    </location>
</feature>
<dbReference type="PANTHER" id="PTHR45947:SF3">
    <property type="entry name" value="SULFOQUINOVOSYL TRANSFERASE SQD2"/>
    <property type="match status" value="1"/>
</dbReference>
<keyword evidence="2" id="KW-0328">Glycosyltransferase</keyword>
<sequence>MRVLVATDAWHPQVNGVVRSLEALVREAPGLGAQVEVLSPLAFRTLPMPGYSEIRLAIAPLLRPSTIGRHIQAIDPDYIHIATEGPIGNATRNWCLKNGRAFTTSYHTKFPEYVSARLPVPQRWTYTWLRRFHNSGAGVMVATQSLEADLARRGFVNIMRWGRGVDTQLFKPRAEELPNVKHPVFLYVGRVSVEKNLPAFLSLDLPGTKLVVGEGPILNELRVRFPDVVFLGKLENEELAEAYAGSDVFVFPSRTDTFGIVLLEAMASGLTVAAYPVTGPADVVQHGVTGSLSEDLRAACLEALALPREACRNAALAHSWQQATKQFLDNVREANTVKRRRRFLPLRLRRKARS</sequence>
<keyword evidence="2" id="KW-0808">Transferase</keyword>
<dbReference type="RefSeq" id="WP_376801083.1">
    <property type="nucleotide sequence ID" value="NZ_DBNB01000024.1"/>
</dbReference>
<dbReference type="Pfam" id="PF13692">
    <property type="entry name" value="Glyco_trans_1_4"/>
    <property type="match status" value="1"/>
</dbReference>
<evidence type="ECO:0000313" key="3">
    <source>
        <dbReference type="Proteomes" id="UP000192872"/>
    </source>
</evidence>
<dbReference type="EMBL" id="LWDL01000027">
    <property type="protein sequence ID" value="OQW50070.1"/>
    <property type="molecule type" value="Genomic_DNA"/>
</dbReference>
<dbReference type="InterPro" id="IPR028098">
    <property type="entry name" value="Glyco_trans_4-like_N"/>
</dbReference>
<evidence type="ECO:0000313" key="2">
    <source>
        <dbReference type="EMBL" id="OQW50070.1"/>
    </source>
</evidence>
<organism evidence="2 3">
    <name type="scientific">Candidatus Raskinella chloraquaticus</name>
    <dbReference type="NCBI Taxonomy" id="1951219"/>
    <lineage>
        <taxon>Bacteria</taxon>
        <taxon>Pseudomonadati</taxon>
        <taxon>Pseudomonadota</taxon>
        <taxon>Alphaproteobacteria</taxon>
        <taxon>Hyphomicrobiales</taxon>
        <taxon>Phreatobacteraceae</taxon>
        <taxon>Candidatus Raskinella</taxon>
    </lineage>
</organism>
<dbReference type="STRING" id="1827387.A4S15_01190"/>
<evidence type="ECO:0000259" key="1">
    <source>
        <dbReference type="Pfam" id="PF13439"/>
    </source>
</evidence>
<dbReference type="InterPro" id="IPR050194">
    <property type="entry name" value="Glycosyltransferase_grp1"/>
</dbReference>
<dbReference type="GO" id="GO:0016757">
    <property type="term" value="F:glycosyltransferase activity"/>
    <property type="evidence" value="ECO:0007669"/>
    <property type="project" value="UniProtKB-KW"/>
</dbReference>
<name>A0A1W9HRI1_9HYPH</name>